<dbReference type="InterPro" id="IPR036590">
    <property type="entry name" value="SRAP-like"/>
</dbReference>
<comment type="similarity">
    <text evidence="1 8">Belongs to the SOS response-associated peptidase family.</text>
</comment>
<evidence type="ECO:0000256" key="3">
    <source>
        <dbReference type="ARBA" id="ARBA00022763"/>
    </source>
</evidence>
<keyword evidence="10" id="KW-1185">Reference proteome</keyword>
<keyword evidence="4 8" id="KW-0378">Hydrolase</keyword>
<gene>
    <name evidence="9" type="ORF">BJ969_004809</name>
</gene>
<dbReference type="GO" id="GO:0008233">
    <property type="term" value="F:peptidase activity"/>
    <property type="evidence" value="ECO:0007669"/>
    <property type="project" value="UniProtKB-KW"/>
</dbReference>
<evidence type="ECO:0000313" key="9">
    <source>
        <dbReference type="EMBL" id="MBB5071721.1"/>
    </source>
</evidence>
<evidence type="ECO:0000256" key="5">
    <source>
        <dbReference type="ARBA" id="ARBA00023124"/>
    </source>
</evidence>
<dbReference type="GO" id="GO:0016829">
    <property type="term" value="F:lyase activity"/>
    <property type="evidence" value="ECO:0007669"/>
    <property type="project" value="UniProtKB-KW"/>
</dbReference>
<keyword evidence="3" id="KW-0227">DNA damage</keyword>
<accession>A0A840NKY5</accession>
<dbReference type="PANTHER" id="PTHR13604">
    <property type="entry name" value="DC12-RELATED"/>
    <property type="match status" value="1"/>
</dbReference>
<dbReference type="PANTHER" id="PTHR13604:SF0">
    <property type="entry name" value="ABASIC SITE PROCESSING PROTEIN HMCES"/>
    <property type="match status" value="1"/>
</dbReference>
<dbReference type="Gene3D" id="3.90.1680.10">
    <property type="entry name" value="SOS response associated peptidase-like"/>
    <property type="match status" value="1"/>
</dbReference>
<protein>
    <recommendedName>
        <fullName evidence="8">Abasic site processing protein</fullName>
        <ecNumber evidence="8">3.4.-.-</ecNumber>
    </recommendedName>
</protein>
<evidence type="ECO:0000256" key="8">
    <source>
        <dbReference type="RuleBase" id="RU364100"/>
    </source>
</evidence>
<keyword evidence="7" id="KW-0456">Lyase</keyword>
<sequence length="300" mass="32120">MIPHSPLLNWTGPPPEEFDVVGGCCNDGYSGAGPFRGGGDSGGDQGMCGRYASTKDPAALAAEFAAADATGGESRGADYNVAPTKQVPAVVRRHPRGADGEPDPLRSERGIRLMRWGLVPKWAKDPKAGSRMINAKAETVTSKPAFRTAAKYRRCLLPADGWYEWKRDGERKQPYFMTFPDGASLAMAGIWETWHDPAAPEGAPPLVTCSVLTTAAIGALTEVHDRMPLVLPAARWDDWLDPDRAEITGLLGPSREVVDALELRPVSSTVNNVRNNGAELIARQDDQAGPVALDHAQDAG</sequence>
<organism evidence="9 10">
    <name type="scientific">Saccharopolyspora gloriosae</name>
    <dbReference type="NCBI Taxonomy" id="455344"/>
    <lineage>
        <taxon>Bacteria</taxon>
        <taxon>Bacillati</taxon>
        <taxon>Actinomycetota</taxon>
        <taxon>Actinomycetes</taxon>
        <taxon>Pseudonocardiales</taxon>
        <taxon>Pseudonocardiaceae</taxon>
        <taxon>Saccharopolyspora</taxon>
    </lineage>
</organism>
<dbReference type="GO" id="GO:0006508">
    <property type="term" value="P:proteolysis"/>
    <property type="evidence" value="ECO:0007669"/>
    <property type="project" value="UniProtKB-KW"/>
</dbReference>
<keyword evidence="5" id="KW-0190">Covalent protein-DNA linkage</keyword>
<dbReference type="GO" id="GO:0003697">
    <property type="term" value="F:single-stranded DNA binding"/>
    <property type="evidence" value="ECO:0007669"/>
    <property type="project" value="InterPro"/>
</dbReference>
<evidence type="ECO:0000256" key="6">
    <source>
        <dbReference type="ARBA" id="ARBA00023125"/>
    </source>
</evidence>
<proteinExistence type="inferred from homology"/>
<evidence type="ECO:0000313" key="10">
    <source>
        <dbReference type="Proteomes" id="UP000580474"/>
    </source>
</evidence>
<dbReference type="EMBL" id="JACHIV010000001">
    <property type="protein sequence ID" value="MBB5071721.1"/>
    <property type="molecule type" value="Genomic_DNA"/>
</dbReference>
<dbReference type="Pfam" id="PF02586">
    <property type="entry name" value="SRAP"/>
    <property type="match status" value="1"/>
</dbReference>
<dbReference type="AlphaFoldDB" id="A0A840NKY5"/>
<comment type="caution">
    <text evidence="9">The sequence shown here is derived from an EMBL/GenBank/DDBJ whole genome shotgun (WGS) entry which is preliminary data.</text>
</comment>
<reference evidence="9 10" key="1">
    <citation type="submission" date="2020-08" db="EMBL/GenBank/DDBJ databases">
        <title>Sequencing the genomes of 1000 actinobacteria strains.</title>
        <authorList>
            <person name="Klenk H.-P."/>
        </authorList>
    </citation>
    <scope>NUCLEOTIDE SEQUENCE [LARGE SCALE GENOMIC DNA]</scope>
    <source>
        <strain evidence="9 10">DSM 45582</strain>
    </source>
</reference>
<dbReference type="SUPFAM" id="SSF143081">
    <property type="entry name" value="BB1717-like"/>
    <property type="match status" value="1"/>
</dbReference>
<dbReference type="Proteomes" id="UP000580474">
    <property type="component" value="Unassembled WGS sequence"/>
</dbReference>
<evidence type="ECO:0000256" key="2">
    <source>
        <dbReference type="ARBA" id="ARBA00022670"/>
    </source>
</evidence>
<evidence type="ECO:0000256" key="7">
    <source>
        <dbReference type="ARBA" id="ARBA00023239"/>
    </source>
</evidence>
<keyword evidence="2 8" id="KW-0645">Protease</keyword>
<evidence type="ECO:0000256" key="1">
    <source>
        <dbReference type="ARBA" id="ARBA00008136"/>
    </source>
</evidence>
<keyword evidence="6" id="KW-0238">DNA-binding</keyword>
<name>A0A840NKY5_9PSEU</name>
<dbReference type="InterPro" id="IPR003738">
    <property type="entry name" value="SRAP"/>
</dbReference>
<dbReference type="GO" id="GO:0106300">
    <property type="term" value="P:protein-DNA covalent cross-linking repair"/>
    <property type="evidence" value="ECO:0007669"/>
    <property type="project" value="InterPro"/>
</dbReference>
<evidence type="ECO:0000256" key="4">
    <source>
        <dbReference type="ARBA" id="ARBA00022801"/>
    </source>
</evidence>
<dbReference type="EC" id="3.4.-.-" evidence="8"/>